<dbReference type="InterPro" id="IPR036129">
    <property type="entry name" value="Glycerate_kinase_sf"/>
</dbReference>
<comment type="caution">
    <text evidence="5">The sequence shown here is derived from an EMBL/GenBank/DDBJ whole genome shotgun (WGS) entry which is preliminary data.</text>
</comment>
<dbReference type="Gene3D" id="3.40.50.10350">
    <property type="entry name" value="Glycerate kinase, domain 1"/>
    <property type="match status" value="1"/>
</dbReference>
<evidence type="ECO:0000313" key="5">
    <source>
        <dbReference type="EMBL" id="MFC3104025.1"/>
    </source>
</evidence>
<dbReference type="RefSeq" id="WP_380688613.1">
    <property type="nucleotide sequence ID" value="NZ_JBHRSS010000003.1"/>
</dbReference>
<dbReference type="Proteomes" id="UP001595462">
    <property type="component" value="Unassembled WGS sequence"/>
</dbReference>
<gene>
    <name evidence="5" type="ORF">ACFOSU_08985</name>
</gene>
<dbReference type="SUPFAM" id="SSF110738">
    <property type="entry name" value="Glycerate kinase I"/>
    <property type="match status" value="1"/>
</dbReference>
<dbReference type="InterPro" id="IPR004381">
    <property type="entry name" value="Glycerate_kinase"/>
</dbReference>
<keyword evidence="3 4" id="KW-0418">Kinase</keyword>
<name>A0ABV7ERM7_9GAMM</name>
<organism evidence="5 6">
    <name type="scientific">Salinisphaera aquimarina</name>
    <dbReference type="NCBI Taxonomy" id="2094031"/>
    <lineage>
        <taxon>Bacteria</taxon>
        <taxon>Pseudomonadati</taxon>
        <taxon>Pseudomonadota</taxon>
        <taxon>Gammaproteobacteria</taxon>
        <taxon>Salinisphaerales</taxon>
        <taxon>Salinisphaeraceae</taxon>
        <taxon>Salinisphaera</taxon>
    </lineage>
</organism>
<evidence type="ECO:0000256" key="1">
    <source>
        <dbReference type="ARBA" id="ARBA00006284"/>
    </source>
</evidence>
<protein>
    <submittedName>
        <fullName evidence="5">Glycerate kinase</fullName>
    </submittedName>
</protein>
<dbReference type="InterPro" id="IPR018197">
    <property type="entry name" value="Glycerate_kinase_RE-like"/>
</dbReference>
<evidence type="ECO:0000256" key="4">
    <source>
        <dbReference type="PIRNR" id="PIRNR006078"/>
    </source>
</evidence>
<comment type="similarity">
    <text evidence="1 4">Belongs to the glycerate kinase type-1 family.</text>
</comment>
<evidence type="ECO:0000313" key="6">
    <source>
        <dbReference type="Proteomes" id="UP001595462"/>
    </source>
</evidence>
<dbReference type="Gene3D" id="3.90.1510.10">
    <property type="entry name" value="Glycerate kinase, domain 2"/>
    <property type="match status" value="1"/>
</dbReference>
<dbReference type="PIRSF" id="PIRSF006078">
    <property type="entry name" value="GlxK"/>
    <property type="match status" value="1"/>
</dbReference>
<keyword evidence="6" id="KW-1185">Reference proteome</keyword>
<keyword evidence="2 4" id="KW-0808">Transferase</keyword>
<proteinExistence type="inferred from homology"/>
<evidence type="ECO:0000256" key="3">
    <source>
        <dbReference type="ARBA" id="ARBA00022777"/>
    </source>
</evidence>
<reference evidence="6" key="1">
    <citation type="journal article" date="2019" name="Int. J. Syst. Evol. Microbiol.">
        <title>The Global Catalogue of Microorganisms (GCM) 10K type strain sequencing project: providing services to taxonomists for standard genome sequencing and annotation.</title>
        <authorList>
            <consortium name="The Broad Institute Genomics Platform"/>
            <consortium name="The Broad Institute Genome Sequencing Center for Infectious Disease"/>
            <person name="Wu L."/>
            <person name="Ma J."/>
        </authorList>
    </citation>
    <scope>NUCLEOTIDE SEQUENCE [LARGE SCALE GENOMIC DNA]</scope>
    <source>
        <strain evidence="6">KCTC 52640</strain>
    </source>
</reference>
<dbReference type="EMBL" id="JBHRSS010000003">
    <property type="protein sequence ID" value="MFC3104025.1"/>
    <property type="molecule type" value="Genomic_DNA"/>
</dbReference>
<dbReference type="PANTHER" id="PTHR21599">
    <property type="entry name" value="GLYCERATE KINASE"/>
    <property type="match status" value="1"/>
</dbReference>
<evidence type="ECO:0000256" key="2">
    <source>
        <dbReference type="ARBA" id="ARBA00022679"/>
    </source>
</evidence>
<dbReference type="PANTHER" id="PTHR21599:SF0">
    <property type="entry name" value="GLYCERATE KINASE"/>
    <property type="match status" value="1"/>
</dbReference>
<dbReference type="GO" id="GO:0016301">
    <property type="term" value="F:kinase activity"/>
    <property type="evidence" value="ECO:0007669"/>
    <property type="project" value="UniProtKB-KW"/>
</dbReference>
<accession>A0ABV7ERM7</accession>
<dbReference type="InterPro" id="IPR018193">
    <property type="entry name" value="Glyc_kinase_flavodox-like_fold"/>
</dbReference>
<dbReference type="NCBIfam" id="TIGR00045">
    <property type="entry name" value="glycerate kinase"/>
    <property type="match status" value="1"/>
</dbReference>
<dbReference type="Pfam" id="PF02595">
    <property type="entry name" value="Gly_kinase"/>
    <property type="match status" value="1"/>
</dbReference>
<sequence length="377" mass="38292">MNSLHIVLAPDSFKGSASALDVAHALGEGLQQALPQARLTLAPMADGGEGTLDCVAAACAGHWRHCSLNAIHGRAIEAPWYHTDEGRAVVESASVLGLPLVEATADAPALRARSSQALGELLRTILDDGVRDIAVGLGGSACNDAGLGLLVALGAVARDRDGQVIAPSMNGLLALATLDLDDLDPRLADTCITALCDVDNPLLGSQGASRVYGPQKGLSNDEIEAVEAAFQRLAGQCPEHADTTAPGSGAAGGLGFALAVLGAELAPGANTLMDMTGLRAVLDDADLVITGEGRSDSQTLSGKLPLAIARAAAPTPTVLVSGAVAEDARATLETHFAACHTLVERAGSVDAACADPLHWLRLAAREIGDTALSLADR</sequence>